<dbReference type="EMBL" id="CP051775">
    <property type="protein sequence ID" value="QJE72438.1"/>
    <property type="molecule type" value="Genomic_DNA"/>
</dbReference>
<accession>A0A858R4V9</accession>
<evidence type="ECO:0000313" key="2">
    <source>
        <dbReference type="Proteomes" id="UP000501891"/>
    </source>
</evidence>
<keyword evidence="2" id="KW-1185">Reference proteome</keyword>
<proteinExistence type="predicted"/>
<sequence length="171" mass="18482">MAAISLDDLVLRLQTAAGLAQDALSASERGRVVRNLQLNGNSDVEAETWSLKVEIPGRGGQPARTVQIPFASLHTLTETRVTELRIETTAVVEEVPAPQPPRRPGMLAPPPDLRLRIGVPPRAASKLHKLVVTIFGPRFEQAEVRLNDRLLRVFGIKPAGRADGAAPPAEE</sequence>
<protein>
    <submittedName>
        <fullName evidence="1">Uncharacterized protein</fullName>
    </submittedName>
</protein>
<gene>
    <name evidence="1" type="ORF">HHL28_04400</name>
</gene>
<dbReference type="AlphaFoldDB" id="A0A858R4V9"/>
<organism evidence="1 2">
    <name type="scientific">Aerophototrophica crusticola</name>
    <dbReference type="NCBI Taxonomy" id="1709002"/>
    <lineage>
        <taxon>Bacteria</taxon>
        <taxon>Pseudomonadati</taxon>
        <taxon>Pseudomonadota</taxon>
        <taxon>Alphaproteobacteria</taxon>
        <taxon>Rhodospirillales</taxon>
        <taxon>Rhodospirillaceae</taxon>
        <taxon>Aerophototrophica</taxon>
    </lineage>
</organism>
<dbReference type="KEGG" id="acru:HHL28_04400"/>
<reference evidence="1" key="1">
    <citation type="submission" date="2020-04" db="EMBL/GenBank/DDBJ databases">
        <title>A desert anoxygenic phototrophic bacterium fixes CO2 using RubisCO under aerobic conditions.</title>
        <authorList>
            <person name="Tang K."/>
        </authorList>
    </citation>
    <scope>NUCLEOTIDE SEQUENCE [LARGE SCALE GENOMIC DNA]</scope>
    <source>
        <strain evidence="1">MIMtkB3</strain>
    </source>
</reference>
<evidence type="ECO:0000313" key="1">
    <source>
        <dbReference type="EMBL" id="QJE72438.1"/>
    </source>
</evidence>
<dbReference type="Proteomes" id="UP000501891">
    <property type="component" value="Chromosome"/>
</dbReference>
<name>A0A858R4V9_9PROT</name>